<sequence length="339" mass="40198">MESVQNLRATRHNNDLIQHIELKPVLTKKDIRDVLFQKQDQQHWQKIVNAKPAIETEVHLFIPKKSVRQKKTLLLDEGLKAMREDHRIKVVQILERDGMIIKEFKMKIRLMNQKSHFDWEKVEKQNQKHDELVSINDNTSILNSIENKTQSLASIQNEPKPTRGFKNLMIQNDEIDILGSKEMTQDFSEIIHKNYVNDELPEQFKAQLSQLRSKSNLGRKVSPMKQLELLIRSKNNNRYENAKSRKILYQNYRYINGKQYEIEMSKTKHKLVIICMNQENKKSQIIQLFLKQAQRIVELATQNMKTKLVGYQKILKFLDNKHGKILLDVPKDLQFYDEQ</sequence>
<proteinExistence type="predicted"/>
<organism evidence="1 2">
    <name type="scientific">Stylonychia lemnae</name>
    <name type="common">Ciliate</name>
    <dbReference type="NCBI Taxonomy" id="5949"/>
    <lineage>
        <taxon>Eukaryota</taxon>
        <taxon>Sar</taxon>
        <taxon>Alveolata</taxon>
        <taxon>Ciliophora</taxon>
        <taxon>Intramacronucleata</taxon>
        <taxon>Spirotrichea</taxon>
        <taxon>Stichotrichia</taxon>
        <taxon>Sporadotrichida</taxon>
        <taxon>Oxytrichidae</taxon>
        <taxon>Stylonychinae</taxon>
        <taxon>Stylonychia</taxon>
    </lineage>
</organism>
<evidence type="ECO:0000313" key="1">
    <source>
        <dbReference type="EMBL" id="CDW90820.1"/>
    </source>
</evidence>
<name>A0A078B8H7_STYLE</name>
<keyword evidence="2" id="KW-1185">Reference proteome</keyword>
<dbReference type="InParanoid" id="A0A078B8H7"/>
<accession>A0A078B8H7</accession>
<dbReference type="EMBL" id="CCKQ01018828">
    <property type="protein sequence ID" value="CDW90820.1"/>
    <property type="molecule type" value="Genomic_DNA"/>
</dbReference>
<evidence type="ECO:0000313" key="2">
    <source>
        <dbReference type="Proteomes" id="UP000039865"/>
    </source>
</evidence>
<protein>
    <submittedName>
        <fullName evidence="1">Uncharacterized protein</fullName>
    </submittedName>
</protein>
<reference evidence="1 2" key="1">
    <citation type="submission" date="2014-06" db="EMBL/GenBank/DDBJ databases">
        <authorList>
            <person name="Swart Estienne"/>
        </authorList>
    </citation>
    <scope>NUCLEOTIDE SEQUENCE [LARGE SCALE GENOMIC DNA]</scope>
    <source>
        <strain evidence="1 2">130c</strain>
    </source>
</reference>
<dbReference type="Proteomes" id="UP000039865">
    <property type="component" value="Unassembled WGS sequence"/>
</dbReference>
<gene>
    <name evidence="1" type="primary">Contig12472.g13304</name>
    <name evidence="1" type="ORF">STYLEM_19967</name>
</gene>
<dbReference type="AlphaFoldDB" id="A0A078B8H7"/>